<gene>
    <name evidence="3" type="ORF">X474_24340</name>
</gene>
<dbReference type="GO" id="GO:0000166">
    <property type="term" value="F:nucleotide binding"/>
    <property type="evidence" value="ECO:0007669"/>
    <property type="project" value="InterPro"/>
</dbReference>
<feature type="domain" description="Gfo/Idh/MocA-like oxidoreductase N-terminal" evidence="1">
    <location>
        <begin position="9"/>
        <end position="126"/>
    </location>
</feature>
<dbReference type="Pfam" id="PF01408">
    <property type="entry name" value="GFO_IDH_MocA"/>
    <property type="match status" value="1"/>
</dbReference>
<dbReference type="Gene3D" id="2.160.10.10">
    <property type="entry name" value="Hexapeptide repeat proteins"/>
    <property type="match status" value="1"/>
</dbReference>
<dbReference type="PANTHER" id="PTHR43377:SF6">
    <property type="entry name" value="GFO_IDH_MOCA-LIKE OXIDOREDUCTASE N-TERMINAL DOMAIN-CONTAINING PROTEIN"/>
    <property type="match status" value="1"/>
</dbReference>
<keyword evidence="4" id="KW-1185">Reference proteome</keyword>
<accession>A0A0D2G948</accession>
<dbReference type="STRING" id="1429043.X474_24340"/>
<dbReference type="SUPFAM" id="SSF51735">
    <property type="entry name" value="NAD(P)-binding Rossmann-fold domains"/>
    <property type="match status" value="1"/>
</dbReference>
<organism evidence="3 4">
    <name type="scientific">Dethiosulfatarculus sandiegensis</name>
    <dbReference type="NCBI Taxonomy" id="1429043"/>
    <lineage>
        <taxon>Bacteria</taxon>
        <taxon>Pseudomonadati</taxon>
        <taxon>Thermodesulfobacteriota</taxon>
        <taxon>Desulfarculia</taxon>
        <taxon>Desulfarculales</taxon>
        <taxon>Desulfarculaceae</taxon>
        <taxon>Dethiosulfatarculus</taxon>
    </lineage>
</organism>
<dbReference type="Gene3D" id="3.40.50.720">
    <property type="entry name" value="NAD(P)-binding Rossmann-like Domain"/>
    <property type="match status" value="1"/>
</dbReference>
<dbReference type="OrthoDB" id="9782091at2"/>
<sequence length="531" mass="57909">MSAKNSSEIKVAAIGAGYWGKNLIRNFEALGALKVICESNPDTLENFKKLYPNVQGELNIDKVLSDPEIDALSISTPAETHFDLVKKGLLAGKHVFVEKPLCLKTDEGKELTRIANECERVLMVGHLLHYHPVVIKLKELINNGVLGRLQYIYSNRLNLGKIRTEENILWSFAPHDISVVLALTGQSPDTVSTQGSYFLNKNVADVTVSNLTFPSGIAAHIFVSWLHPFKEQKLVVVGDRSMAVFDDTEPDDKLLLYPHQVMWKNGVPVPDKKEAQKVEWEKSEPLRDECAHFLECVASGTNPLTDGEEGLRVLSVLAACQESMQKGGEAIKLNPLKDAGLEYQAHPSALVDNGVSVGKGTKIWHFSHVLSGSVVGEDCNIGQNVVIGPNVTVGNGCKIQNNVSIYKGVTLEDDVFCGPSMVFTNVFNPRSEIKRMDEVRDTVVKKGASIGANATIVCGNTIGSYGFIGAGSVVTKDVPDHALMAGNPAKQIGWMCRCGEKLLTKDDHIFKCPACEAQYVATENGLKLESK</sequence>
<dbReference type="Proteomes" id="UP000032233">
    <property type="component" value="Unassembled WGS sequence"/>
</dbReference>
<dbReference type="FunCoup" id="A0A0D2G948">
    <property type="interactions" value="116"/>
</dbReference>
<dbReference type="SUPFAM" id="SSF55347">
    <property type="entry name" value="Glyceraldehyde-3-phosphate dehydrogenase-like, C-terminal domain"/>
    <property type="match status" value="1"/>
</dbReference>
<dbReference type="CDD" id="cd03358">
    <property type="entry name" value="LbH_WxcM_N_like"/>
    <property type="match status" value="1"/>
</dbReference>
<protein>
    <submittedName>
        <fullName evidence="3">Oxidoreductase</fullName>
    </submittedName>
</protein>
<dbReference type="InterPro" id="IPR000683">
    <property type="entry name" value="Gfo/Idh/MocA-like_OxRdtase_N"/>
</dbReference>
<name>A0A0D2G948_9BACT</name>
<comment type="caution">
    <text evidence="3">The sequence shown here is derived from an EMBL/GenBank/DDBJ whole genome shotgun (WGS) entry which is preliminary data.</text>
</comment>
<dbReference type="Pfam" id="PF02894">
    <property type="entry name" value="GFO_IDH_MocA_C"/>
    <property type="match status" value="1"/>
</dbReference>
<dbReference type="InterPro" id="IPR011004">
    <property type="entry name" value="Trimer_LpxA-like_sf"/>
</dbReference>
<feature type="domain" description="Gfo/Idh/MocA-like oxidoreductase C-terminal" evidence="2">
    <location>
        <begin position="138"/>
        <end position="328"/>
    </location>
</feature>
<dbReference type="Pfam" id="PF00132">
    <property type="entry name" value="Hexapep"/>
    <property type="match status" value="1"/>
</dbReference>
<dbReference type="InterPro" id="IPR004104">
    <property type="entry name" value="Gfo/Idh/MocA-like_OxRdtase_C"/>
</dbReference>
<evidence type="ECO:0000259" key="2">
    <source>
        <dbReference type="Pfam" id="PF02894"/>
    </source>
</evidence>
<dbReference type="AlphaFoldDB" id="A0A0D2G948"/>
<dbReference type="RefSeq" id="WP_044351992.1">
    <property type="nucleotide sequence ID" value="NZ_AZAC01000056.1"/>
</dbReference>
<evidence type="ECO:0000313" key="3">
    <source>
        <dbReference type="EMBL" id="KIX11402.1"/>
    </source>
</evidence>
<evidence type="ECO:0000313" key="4">
    <source>
        <dbReference type="Proteomes" id="UP000032233"/>
    </source>
</evidence>
<dbReference type="Gene3D" id="3.30.360.10">
    <property type="entry name" value="Dihydrodipicolinate Reductase, domain 2"/>
    <property type="match status" value="1"/>
</dbReference>
<dbReference type="EMBL" id="AZAC01000056">
    <property type="protein sequence ID" value="KIX11402.1"/>
    <property type="molecule type" value="Genomic_DNA"/>
</dbReference>
<dbReference type="InterPro" id="IPR051450">
    <property type="entry name" value="Gfo/Idh/MocA_Oxidoreductases"/>
</dbReference>
<dbReference type="PANTHER" id="PTHR43377">
    <property type="entry name" value="BILIVERDIN REDUCTASE A"/>
    <property type="match status" value="1"/>
</dbReference>
<proteinExistence type="predicted"/>
<evidence type="ECO:0000259" key="1">
    <source>
        <dbReference type="Pfam" id="PF01408"/>
    </source>
</evidence>
<dbReference type="InterPro" id="IPR001451">
    <property type="entry name" value="Hexapep"/>
</dbReference>
<dbReference type="SUPFAM" id="SSF51161">
    <property type="entry name" value="Trimeric LpxA-like enzymes"/>
    <property type="match status" value="1"/>
</dbReference>
<reference evidence="3 4" key="1">
    <citation type="submission" date="2013-11" db="EMBL/GenBank/DDBJ databases">
        <title>Metagenomic analysis of a methanogenic consortium involved in long chain n-alkane degradation.</title>
        <authorList>
            <person name="Davidova I.A."/>
            <person name="Callaghan A.V."/>
            <person name="Wawrik B."/>
            <person name="Pruitt S."/>
            <person name="Marks C."/>
            <person name="Duncan K.E."/>
            <person name="Suflita J.M."/>
        </authorList>
    </citation>
    <scope>NUCLEOTIDE SEQUENCE [LARGE SCALE GENOMIC DNA]</scope>
    <source>
        <strain evidence="3 4">SPR</strain>
    </source>
</reference>
<dbReference type="PATRIC" id="fig|1429043.3.peg.5149"/>
<dbReference type="InParanoid" id="A0A0D2G948"/>
<dbReference type="InterPro" id="IPR036291">
    <property type="entry name" value="NAD(P)-bd_dom_sf"/>
</dbReference>